<evidence type="ECO:0000313" key="2">
    <source>
        <dbReference type="Proteomes" id="UP000000702"/>
    </source>
</evidence>
<proteinExistence type="predicted"/>
<dbReference type="AlphaFoldDB" id="F9WBX9"/>
<comment type="caution">
    <text evidence="1">The sequence shown here is derived from an EMBL/GenBank/DDBJ whole genome shotgun (WGS) entry which is preliminary data.</text>
</comment>
<protein>
    <submittedName>
        <fullName evidence="1">Uncharacterized protein</fullName>
    </submittedName>
</protein>
<reference evidence="2" key="1">
    <citation type="submission" date="2011-07" db="EMBL/GenBank/DDBJ databases">
        <title>Divergent evolution of antigenic variation in African trypanosomes.</title>
        <authorList>
            <person name="Jackson A.P."/>
            <person name="Berry A."/>
            <person name="Allison H.C."/>
            <person name="Burton P."/>
            <person name="Anderson J."/>
            <person name="Aslett M."/>
            <person name="Brown R."/>
            <person name="Corton N."/>
            <person name="Harris D."/>
            <person name="Hauser H."/>
            <person name="Gamble J."/>
            <person name="Gilderthorp R."/>
            <person name="McQuillan J."/>
            <person name="Quail M.A."/>
            <person name="Sanders M."/>
            <person name="Van Tonder A."/>
            <person name="Ginger M.L."/>
            <person name="Donelson J.E."/>
            <person name="Field M.C."/>
            <person name="Barry J.D."/>
            <person name="Berriman M."/>
            <person name="Hertz-Fowler C."/>
        </authorList>
    </citation>
    <scope>NUCLEOTIDE SEQUENCE [LARGE SCALE GENOMIC DNA]</scope>
    <source>
        <strain evidence="2">IL3000</strain>
    </source>
</reference>
<dbReference type="Proteomes" id="UP000000702">
    <property type="component" value="Unassembled WGS sequence"/>
</dbReference>
<reference evidence="1 2" key="2">
    <citation type="journal article" date="2012" name="Proc. Natl. Acad. Sci. U.S.A.">
        <title>Antigenic diversity is generated by distinct evolutionary mechanisms in African trypanosome species.</title>
        <authorList>
            <person name="Jackson A.P."/>
            <person name="Berry A."/>
            <person name="Aslett M."/>
            <person name="Allison H.C."/>
            <person name="Burton P."/>
            <person name="Vavrova-Anderson J."/>
            <person name="Brown R."/>
            <person name="Browne H."/>
            <person name="Corton N."/>
            <person name="Hauser H."/>
            <person name="Gamble J."/>
            <person name="Gilderthorp R."/>
            <person name="Marcello L."/>
            <person name="McQuillan J."/>
            <person name="Otto T.D."/>
            <person name="Quail M.A."/>
            <person name="Sanders M.J."/>
            <person name="van Tonder A."/>
            <person name="Ginger M.L."/>
            <person name="Field M.C."/>
            <person name="Barry J.D."/>
            <person name="Hertz-Fowler C."/>
            <person name="Berriman M."/>
        </authorList>
    </citation>
    <scope>NUCLEOTIDE SEQUENCE [LARGE SCALE GENOMIC DNA]</scope>
    <source>
        <strain evidence="1 2">IL3000</strain>
    </source>
</reference>
<accession>F9WBX9</accession>
<keyword evidence="2" id="KW-1185">Reference proteome</keyword>
<organism evidence="1 2">
    <name type="scientific">Trypanosoma congolense (strain IL3000)</name>
    <dbReference type="NCBI Taxonomy" id="1068625"/>
    <lineage>
        <taxon>Eukaryota</taxon>
        <taxon>Discoba</taxon>
        <taxon>Euglenozoa</taxon>
        <taxon>Kinetoplastea</taxon>
        <taxon>Metakinetoplastina</taxon>
        <taxon>Trypanosomatida</taxon>
        <taxon>Trypanosomatidae</taxon>
        <taxon>Trypanosoma</taxon>
        <taxon>Nannomonas</taxon>
    </lineage>
</organism>
<dbReference type="EMBL" id="CAEQ01001641">
    <property type="protein sequence ID" value="CCD14766.1"/>
    <property type="molecule type" value="Genomic_DNA"/>
</dbReference>
<evidence type="ECO:0000313" key="1">
    <source>
        <dbReference type="EMBL" id="CCD14766.1"/>
    </source>
</evidence>
<name>F9WBX9_TRYCI</name>
<sequence>MDDVVRWALKVACDGACPRAPIPLLPPPDQSLGHGIDEVLLSTETLLKRNPKRFAIVLGASGLPEKVTIPFMVHHRLINFCESVERPVCYRYVAHDGGALRRICSLPSKGCNANQELQSAVV</sequence>
<gene>
    <name evidence="1" type="ORF">TCIL3000_0_53540</name>
</gene>